<dbReference type="Proteomes" id="UP000770661">
    <property type="component" value="Unassembled WGS sequence"/>
</dbReference>
<name>A0A8J4YCG1_CHIOP</name>
<sequence>MLKGDIHCRKHYPGGSKPGPGNIDRLEETQSGAGTSHRVNGIAVLSGFGSGQKRSAKIPKVKIRSSLYRSISPKYTMLAGGGPPGLRCVFDNQEAQDKDKNHIWLFTRMSTMRTSTLWGRGSTSKSQRLAVVQDTVSTCPYQCPATEKSPVKEVWRKSMPSASLQLNKIVCVLINTLCQAAQVLGKKEVQEHFIRMGVSPQSAKPSPP</sequence>
<comment type="caution">
    <text evidence="2">The sequence shown here is derived from an EMBL/GenBank/DDBJ whole genome shotgun (WGS) entry which is preliminary data.</text>
</comment>
<organism evidence="2 3">
    <name type="scientific">Chionoecetes opilio</name>
    <name type="common">Atlantic snow crab</name>
    <name type="synonym">Cancer opilio</name>
    <dbReference type="NCBI Taxonomy" id="41210"/>
    <lineage>
        <taxon>Eukaryota</taxon>
        <taxon>Metazoa</taxon>
        <taxon>Ecdysozoa</taxon>
        <taxon>Arthropoda</taxon>
        <taxon>Crustacea</taxon>
        <taxon>Multicrustacea</taxon>
        <taxon>Malacostraca</taxon>
        <taxon>Eumalacostraca</taxon>
        <taxon>Eucarida</taxon>
        <taxon>Decapoda</taxon>
        <taxon>Pleocyemata</taxon>
        <taxon>Brachyura</taxon>
        <taxon>Eubrachyura</taxon>
        <taxon>Majoidea</taxon>
        <taxon>Majidae</taxon>
        <taxon>Chionoecetes</taxon>
    </lineage>
</organism>
<dbReference type="OrthoDB" id="8060926at2759"/>
<dbReference type="AlphaFoldDB" id="A0A8J4YCG1"/>
<proteinExistence type="predicted"/>
<protein>
    <submittedName>
        <fullName evidence="2">Uncharacterized protein</fullName>
    </submittedName>
</protein>
<feature type="region of interest" description="Disordered" evidence="1">
    <location>
        <begin position="1"/>
        <end position="35"/>
    </location>
</feature>
<evidence type="ECO:0000313" key="2">
    <source>
        <dbReference type="EMBL" id="KAG0718790.1"/>
    </source>
</evidence>
<dbReference type="EMBL" id="JACEEZ010015495">
    <property type="protein sequence ID" value="KAG0718790.1"/>
    <property type="molecule type" value="Genomic_DNA"/>
</dbReference>
<evidence type="ECO:0000313" key="3">
    <source>
        <dbReference type="Proteomes" id="UP000770661"/>
    </source>
</evidence>
<evidence type="ECO:0000256" key="1">
    <source>
        <dbReference type="SAM" id="MobiDB-lite"/>
    </source>
</evidence>
<reference evidence="2" key="1">
    <citation type="submission" date="2020-07" db="EMBL/GenBank/DDBJ databases">
        <title>The High-quality genome of the commercially important snow crab, Chionoecetes opilio.</title>
        <authorList>
            <person name="Jeong J.-H."/>
            <person name="Ryu S."/>
        </authorList>
    </citation>
    <scope>NUCLEOTIDE SEQUENCE</scope>
    <source>
        <strain evidence="2">MADBK_172401_WGS</strain>
        <tissue evidence="2">Digestive gland</tissue>
    </source>
</reference>
<accession>A0A8J4YCG1</accession>
<gene>
    <name evidence="2" type="ORF">GWK47_051788</name>
</gene>
<keyword evidence="3" id="KW-1185">Reference proteome</keyword>